<dbReference type="PANTHER" id="PTHR42087:SF1">
    <property type="entry name" value="ILP IS AN APOPTOSIS INHIBITOR"/>
    <property type="match status" value="1"/>
</dbReference>
<dbReference type="Proteomes" id="UP000813385">
    <property type="component" value="Unassembled WGS sequence"/>
</dbReference>
<keyword evidence="3" id="KW-1185">Reference proteome</keyword>
<protein>
    <submittedName>
        <fullName evidence="2">Uncharacterized protein</fullName>
    </submittedName>
</protein>
<accession>A0A8K0X4K3</accession>
<sequence>MHAPQGFHDPDFDIFEWHTKFQSCVRYFLDHAQYVGAVQAVAAFVNIRLPFQQHPHPILSSKSVPSSPAAAAAGPSHGSQSTARGAGFPHNLAGAPTAGAGTVSLIPYIRRLVATGFDNQGILHGFFGDDWVAGVGRLHETERRNYLFAAKSCPWLAVKDSYDMPDGQNVPFLSPLREPSETELRAADAGWSEWLGTADKEWDDWMAMQDWVLGPRDPRPNRRHGGGHGGHPGHGGHSGHGGHRAPVIKREMEE</sequence>
<dbReference type="OrthoDB" id="5335812at2759"/>
<reference evidence="2" key="1">
    <citation type="journal article" date="2021" name="Nat. Commun.">
        <title>Genetic determinants of endophytism in the Arabidopsis root mycobiome.</title>
        <authorList>
            <person name="Mesny F."/>
            <person name="Miyauchi S."/>
            <person name="Thiergart T."/>
            <person name="Pickel B."/>
            <person name="Atanasova L."/>
            <person name="Karlsson M."/>
            <person name="Huettel B."/>
            <person name="Barry K.W."/>
            <person name="Haridas S."/>
            <person name="Chen C."/>
            <person name="Bauer D."/>
            <person name="Andreopoulos W."/>
            <person name="Pangilinan J."/>
            <person name="LaButti K."/>
            <person name="Riley R."/>
            <person name="Lipzen A."/>
            <person name="Clum A."/>
            <person name="Drula E."/>
            <person name="Henrissat B."/>
            <person name="Kohler A."/>
            <person name="Grigoriev I.V."/>
            <person name="Martin F.M."/>
            <person name="Hacquard S."/>
        </authorList>
    </citation>
    <scope>NUCLEOTIDE SEQUENCE</scope>
    <source>
        <strain evidence="2">MPI-CAGE-AT-0016</strain>
    </source>
</reference>
<evidence type="ECO:0000313" key="2">
    <source>
        <dbReference type="EMBL" id="KAH7362518.1"/>
    </source>
</evidence>
<feature type="region of interest" description="Disordered" evidence="1">
    <location>
        <begin position="60"/>
        <end position="90"/>
    </location>
</feature>
<dbReference type="EMBL" id="JAGPXD010000003">
    <property type="protein sequence ID" value="KAH7362518.1"/>
    <property type="molecule type" value="Genomic_DNA"/>
</dbReference>
<feature type="compositionally biased region" description="Gly residues" evidence="1">
    <location>
        <begin position="227"/>
        <end position="239"/>
    </location>
</feature>
<organism evidence="2 3">
    <name type="scientific">Plectosphaerella cucumerina</name>
    <dbReference type="NCBI Taxonomy" id="40658"/>
    <lineage>
        <taxon>Eukaryota</taxon>
        <taxon>Fungi</taxon>
        <taxon>Dikarya</taxon>
        <taxon>Ascomycota</taxon>
        <taxon>Pezizomycotina</taxon>
        <taxon>Sordariomycetes</taxon>
        <taxon>Hypocreomycetidae</taxon>
        <taxon>Glomerellales</taxon>
        <taxon>Plectosphaerellaceae</taxon>
        <taxon>Plectosphaerella</taxon>
    </lineage>
</organism>
<evidence type="ECO:0000313" key="3">
    <source>
        <dbReference type="Proteomes" id="UP000813385"/>
    </source>
</evidence>
<proteinExistence type="predicted"/>
<dbReference type="AlphaFoldDB" id="A0A8K0X4K3"/>
<comment type="caution">
    <text evidence="2">The sequence shown here is derived from an EMBL/GenBank/DDBJ whole genome shotgun (WGS) entry which is preliminary data.</text>
</comment>
<evidence type="ECO:0000256" key="1">
    <source>
        <dbReference type="SAM" id="MobiDB-lite"/>
    </source>
</evidence>
<feature type="region of interest" description="Disordered" evidence="1">
    <location>
        <begin position="213"/>
        <end position="254"/>
    </location>
</feature>
<feature type="compositionally biased region" description="Low complexity" evidence="1">
    <location>
        <begin position="60"/>
        <end position="81"/>
    </location>
</feature>
<dbReference type="InterPro" id="IPR053267">
    <property type="entry name" value="Verrucosidin_biosynth-assoc"/>
</dbReference>
<name>A0A8K0X4K3_9PEZI</name>
<gene>
    <name evidence="2" type="ORF">B0T11DRAFT_85144</name>
</gene>
<dbReference type="PANTHER" id="PTHR42087">
    <property type="entry name" value="ILP IS AN APOPTOSIS INHIBITOR"/>
    <property type="match status" value="1"/>
</dbReference>